<evidence type="ECO:0000256" key="1">
    <source>
        <dbReference type="SAM" id="Phobius"/>
    </source>
</evidence>
<dbReference type="RefSeq" id="XP_012766846.1">
    <property type="nucleotide sequence ID" value="XM_012911392.1"/>
</dbReference>
<proteinExistence type="predicted"/>
<accession>A0A061DA92</accession>
<dbReference type="KEGG" id="bbig:BBBOND_0109580"/>
<dbReference type="STRING" id="5866.A0A061DA92"/>
<organism evidence="2 3">
    <name type="scientific">Babesia bigemina</name>
    <dbReference type="NCBI Taxonomy" id="5866"/>
    <lineage>
        <taxon>Eukaryota</taxon>
        <taxon>Sar</taxon>
        <taxon>Alveolata</taxon>
        <taxon>Apicomplexa</taxon>
        <taxon>Aconoidasida</taxon>
        <taxon>Piroplasmida</taxon>
        <taxon>Babesiidae</taxon>
        <taxon>Babesia</taxon>
    </lineage>
</organism>
<keyword evidence="1" id="KW-1133">Transmembrane helix</keyword>
<keyword evidence="1" id="KW-0472">Membrane</keyword>
<dbReference type="OrthoDB" id="366863at2759"/>
<protein>
    <submittedName>
        <fullName evidence="2">Uncharacterized protein</fullName>
    </submittedName>
</protein>
<dbReference type="EMBL" id="LK391707">
    <property type="protein sequence ID" value="CDR94660.1"/>
    <property type="molecule type" value="Genomic_DNA"/>
</dbReference>
<name>A0A061DA92_BABBI</name>
<dbReference type="Proteomes" id="UP000033188">
    <property type="component" value="Chromosome 1"/>
</dbReference>
<evidence type="ECO:0000313" key="3">
    <source>
        <dbReference type="Proteomes" id="UP000033188"/>
    </source>
</evidence>
<keyword evidence="3" id="KW-1185">Reference proteome</keyword>
<dbReference type="VEuPathDB" id="PiroplasmaDB:BBBOND_0109580"/>
<gene>
    <name evidence="2" type="ORF">BBBOND_0109580</name>
</gene>
<dbReference type="AlphaFoldDB" id="A0A061DA92"/>
<dbReference type="GeneID" id="24563201"/>
<sequence length="347" mass="37753">MAAAGKATNTCGCDTKFPKDHVKGICSDTDCPKCYSCCGPGCTGCITLCKDVEDGVCKCSLCGCECRNDEGVKGSTKKCSESSCQRCKDKCQNVEVGGRCICYLCNCGCNGVNCQCCKRCNPVTTCPGKGKCDTEEKHGDKCPKGQCKQKPGDCSTVNCMCDDMGVRAKHNGECVCKCRCEQKCPRILCADKRGKESTGKPGTCCKSNSDCTCECKCNCNAYGKYYCKDHKANSKGCDISKCNIIFYGIGQCRFKCTNCGRLCDQDRCMNWIRVIVIGLIILASLFVLRAIFPEKFRAIMTKIRATFASSPVHSGRSLNTLVGDTIPEETNIDRYPAFRPRIYAGLA</sequence>
<keyword evidence="1" id="KW-0812">Transmembrane</keyword>
<reference evidence="3" key="1">
    <citation type="journal article" date="2014" name="Nucleic Acids Res.">
        <title>The evolutionary dynamics of variant antigen genes in Babesia reveal a history of genomic innovation underlying host-parasite interaction.</title>
        <authorList>
            <person name="Jackson A.P."/>
            <person name="Otto T.D."/>
            <person name="Darby A."/>
            <person name="Ramaprasad A."/>
            <person name="Xia D."/>
            <person name="Echaide I.E."/>
            <person name="Farber M."/>
            <person name="Gahlot S."/>
            <person name="Gamble J."/>
            <person name="Gupta D."/>
            <person name="Gupta Y."/>
            <person name="Jackson L."/>
            <person name="Malandrin L."/>
            <person name="Malas T.B."/>
            <person name="Moussa E."/>
            <person name="Nair M."/>
            <person name="Reid A.J."/>
            <person name="Sanders M."/>
            <person name="Sharma J."/>
            <person name="Tracey A."/>
            <person name="Quail M.A."/>
            <person name="Weir W."/>
            <person name="Wastling J.M."/>
            <person name="Hall N."/>
            <person name="Willadsen P."/>
            <person name="Lingelbach K."/>
            <person name="Shiels B."/>
            <person name="Tait A."/>
            <person name="Berriman M."/>
            <person name="Allred D.R."/>
            <person name="Pain A."/>
        </authorList>
    </citation>
    <scope>NUCLEOTIDE SEQUENCE [LARGE SCALE GENOMIC DNA]</scope>
    <source>
        <strain evidence="3">Bond</strain>
    </source>
</reference>
<feature type="transmembrane region" description="Helical" evidence="1">
    <location>
        <begin position="271"/>
        <end position="292"/>
    </location>
</feature>
<evidence type="ECO:0000313" key="2">
    <source>
        <dbReference type="EMBL" id="CDR94660.1"/>
    </source>
</evidence>